<reference evidence="2 3" key="1">
    <citation type="submission" date="2017-11" db="EMBL/GenBank/DDBJ databases">
        <title>Isolation and Characterization of Family Methanocellaceae Species from Potential Methane Hydrate Area Offshore Southwestern Taiwan.</title>
        <authorList>
            <person name="Zhang W.-L."/>
            <person name="Chen W.-C."/>
            <person name="Lai M.-C."/>
            <person name="Chen S.-C."/>
        </authorList>
    </citation>
    <scope>NUCLEOTIDE SEQUENCE [LARGE SCALE GENOMIC DNA]</scope>
    <source>
        <strain evidence="2 3">CWC-04</strain>
    </source>
</reference>
<organism evidence="2 3">
    <name type="scientific">Methanooceanicella nereidis</name>
    <dbReference type="NCBI Taxonomy" id="2052831"/>
    <lineage>
        <taxon>Archaea</taxon>
        <taxon>Methanobacteriati</taxon>
        <taxon>Methanobacteriota</taxon>
        <taxon>Stenosarchaea group</taxon>
        <taxon>Methanomicrobia</taxon>
        <taxon>Methanocellales</taxon>
        <taxon>Methanocellaceae</taxon>
        <taxon>Methanooceanicella</taxon>
    </lineage>
</organism>
<dbReference type="EMBL" id="PGCK01000004">
    <property type="protein sequence ID" value="MCD1294647.1"/>
    <property type="molecule type" value="Genomic_DNA"/>
</dbReference>
<dbReference type="RefSeq" id="WP_230741480.1">
    <property type="nucleotide sequence ID" value="NZ_PGCK01000004.1"/>
</dbReference>
<evidence type="ECO:0000259" key="1">
    <source>
        <dbReference type="Pfam" id="PF13349"/>
    </source>
</evidence>
<gene>
    <name evidence="2" type="ORF">CUJ83_06495</name>
</gene>
<accession>A0AAP2REE2</accession>
<sequence>MIDKVILAALGIIALLFVLVVLSGACAFCGLISTIPGPQYGWEGPTDYREDAGSHAVADNVTIDVYTFNGNVELMETNGSNIDVKVKIRAPEGRLDEIDSDIRFTGTNDTLNLNVEVNKDFTGLTGRYGADVYVYMPENAMYELNLMTSNGRITVGEFNGSSLVAGTSNGAVDILGGSYGILDVSTSNGAINAKYDSGDADFKTSNGAIDIDTKQSLGRLEATTSNGRISIRMPENASFSIDADTSNGYIDHEMPLTVTFNRDSHIIGYTEGFTTGLEIYLRTSNGNIRIMY</sequence>
<dbReference type="AlphaFoldDB" id="A0AAP2REE2"/>
<dbReference type="InterPro" id="IPR025164">
    <property type="entry name" value="Toastrack_DUF4097"/>
</dbReference>
<dbReference type="Proteomes" id="UP001320159">
    <property type="component" value="Unassembled WGS sequence"/>
</dbReference>
<dbReference type="Pfam" id="PF13349">
    <property type="entry name" value="DUF4097"/>
    <property type="match status" value="1"/>
</dbReference>
<proteinExistence type="predicted"/>
<name>A0AAP2REE2_9EURY</name>
<comment type="caution">
    <text evidence="2">The sequence shown here is derived from an EMBL/GenBank/DDBJ whole genome shotgun (WGS) entry which is preliminary data.</text>
</comment>
<evidence type="ECO:0000313" key="3">
    <source>
        <dbReference type="Proteomes" id="UP001320159"/>
    </source>
</evidence>
<protein>
    <recommendedName>
        <fullName evidence="1">DUF4097 domain-containing protein</fullName>
    </recommendedName>
</protein>
<keyword evidence="3" id="KW-1185">Reference proteome</keyword>
<evidence type="ECO:0000313" key="2">
    <source>
        <dbReference type="EMBL" id="MCD1294647.1"/>
    </source>
</evidence>
<feature type="domain" description="DUF4097" evidence="1">
    <location>
        <begin position="59"/>
        <end position="290"/>
    </location>
</feature>
<dbReference type="PROSITE" id="PS51257">
    <property type="entry name" value="PROKAR_LIPOPROTEIN"/>
    <property type="match status" value="1"/>
</dbReference>